<proteinExistence type="predicted"/>
<feature type="non-terminal residue" evidence="2">
    <location>
        <position position="1"/>
    </location>
</feature>
<feature type="region of interest" description="Disordered" evidence="1">
    <location>
        <begin position="42"/>
        <end position="64"/>
    </location>
</feature>
<feature type="compositionally biased region" description="Basic residues" evidence="1">
    <location>
        <begin position="51"/>
        <end position="64"/>
    </location>
</feature>
<dbReference type="RefSeq" id="WP_303494883.1">
    <property type="nucleotide sequence ID" value="NZ_JAUOPB010000686.1"/>
</dbReference>
<comment type="caution">
    <text evidence="2">The sequence shown here is derived from an EMBL/GenBank/DDBJ whole genome shotgun (WGS) entry which is preliminary data.</text>
</comment>
<accession>A0AAW7XDU2</accession>
<name>A0AAW7XDU2_9GAMM</name>
<evidence type="ECO:0000313" key="2">
    <source>
        <dbReference type="EMBL" id="MDO6425360.1"/>
    </source>
</evidence>
<evidence type="ECO:0000313" key="3">
    <source>
        <dbReference type="Proteomes" id="UP001169760"/>
    </source>
</evidence>
<evidence type="ECO:0000256" key="1">
    <source>
        <dbReference type="SAM" id="MobiDB-lite"/>
    </source>
</evidence>
<dbReference type="EMBL" id="JAUOPB010000686">
    <property type="protein sequence ID" value="MDO6425360.1"/>
    <property type="molecule type" value="Genomic_DNA"/>
</dbReference>
<organism evidence="2 3">
    <name type="scientific">Saccharophagus degradans</name>
    <dbReference type="NCBI Taxonomy" id="86304"/>
    <lineage>
        <taxon>Bacteria</taxon>
        <taxon>Pseudomonadati</taxon>
        <taxon>Pseudomonadota</taxon>
        <taxon>Gammaproteobacteria</taxon>
        <taxon>Cellvibrionales</taxon>
        <taxon>Cellvibrionaceae</taxon>
        <taxon>Saccharophagus</taxon>
    </lineage>
</organism>
<sequence>YYSPKKSEKNCNNKNKKHITILKNVIINTHNTQTMQKNKINNYTPQTNTQHNHRNYTAKNNSHR</sequence>
<reference evidence="2" key="1">
    <citation type="submission" date="2023-07" db="EMBL/GenBank/DDBJ databases">
        <title>Genome content predicts the carbon catabolic preferences of heterotrophic bacteria.</title>
        <authorList>
            <person name="Gralka M."/>
        </authorList>
    </citation>
    <scope>NUCLEOTIDE SEQUENCE</scope>
    <source>
        <strain evidence="2">I3M17_2</strain>
    </source>
</reference>
<dbReference type="AlphaFoldDB" id="A0AAW7XDU2"/>
<protein>
    <submittedName>
        <fullName evidence="2">Uncharacterized protein</fullName>
    </submittedName>
</protein>
<dbReference type="Proteomes" id="UP001169760">
    <property type="component" value="Unassembled WGS sequence"/>
</dbReference>
<gene>
    <name evidence="2" type="ORF">Q4521_23005</name>
</gene>